<protein>
    <submittedName>
        <fullName evidence="1">Uncharacterized protein</fullName>
    </submittedName>
</protein>
<dbReference type="KEGG" id="rml:FF011L_38350"/>
<sequence>MRTTIANPAGFIPGITDQAKAGRRWQRTLAVAALFAVVSGCSFGKPATPPGIPQADGSFSYQAGPEHPLVQQANAIRQTTQTAKNIPGS</sequence>
<proteinExistence type="predicted"/>
<evidence type="ECO:0000313" key="1">
    <source>
        <dbReference type="EMBL" id="QDS95051.1"/>
    </source>
</evidence>
<keyword evidence="2" id="KW-1185">Reference proteome</keyword>
<dbReference type="AlphaFoldDB" id="A0A517MJH7"/>
<dbReference type="EMBL" id="CP036262">
    <property type="protein sequence ID" value="QDS95051.1"/>
    <property type="molecule type" value="Genomic_DNA"/>
</dbReference>
<dbReference type="Proteomes" id="UP000320672">
    <property type="component" value="Chromosome"/>
</dbReference>
<evidence type="ECO:0000313" key="2">
    <source>
        <dbReference type="Proteomes" id="UP000320672"/>
    </source>
</evidence>
<accession>A0A517MJH7</accession>
<name>A0A517MJH7_9BACT</name>
<dbReference type="RefSeq" id="WP_145352959.1">
    <property type="nucleotide sequence ID" value="NZ_CP036262.1"/>
</dbReference>
<organism evidence="1 2">
    <name type="scientific">Roseimaritima multifibrata</name>
    <dbReference type="NCBI Taxonomy" id="1930274"/>
    <lineage>
        <taxon>Bacteria</taxon>
        <taxon>Pseudomonadati</taxon>
        <taxon>Planctomycetota</taxon>
        <taxon>Planctomycetia</taxon>
        <taxon>Pirellulales</taxon>
        <taxon>Pirellulaceae</taxon>
        <taxon>Roseimaritima</taxon>
    </lineage>
</organism>
<gene>
    <name evidence="1" type="ORF">FF011L_38350</name>
</gene>
<reference evidence="1 2" key="1">
    <citation type="submission" date="2019-02" db="EMBL/GenBank/DDBJ databases">
        <title>Deep-cultivation of Planctomycetes and their phenomic and genomic characterization uncovers novel biology.</title>
        <authorList>
            <person name="Wiegand S."/>
            <person name="Jogler M."/>
            <person name="Boedeker C."/>
            <person name="Pinto D."/>
            <person name="Vollmers J."/>
            <person name="Rivas-Marin E."/>
            <person name="Kohn T."/>
            <person name="Peeters S.H."/>
            <person name="Heuer A."/>
            <person name="Rast P."/>
            <person name="Oberbeckmann S."/>
            <person name="Bunk B."/>
            <person name="Jeske O."/>
            <person name="Meyerdierks A."/>
            <person name="Storesund J.E."/>
            <person name="Kallscheuer N."/>
            <person name="Luecker S."/>
            <person name="Lage O.M."/>
            <person name="Pohl T."/>
            <person name="Merkel B.J."/>
            <person name="Hornburger P."/>
            <person name="Mueller R.-W."/>
            <person name="Bruemmer F."/>
            <person name="Labrenz M."/>
            <person name="Spormann A.M."/>
            <person name="Op den Camp H."/>
            <person name="Overmann J."/>
            <person name="Amann R."/>
            <person name="Jetten M.S.M."/>
            <person name="Mascher T."/>
            <person name="Medema M.H."/>
            <person name="Devos D.P."/>
            <person name="Kaster A.-K."/>
            <person name="Ovreas L."/>
            <person name="Rohde M."/>
            <person name="Galperin M.Y."/>
            <person name="Jogler C."/>
        </authorList>
    </citation>
    <scope>NUCLEOTIDE SEQUENCE [LARGE SCALE GENOMIC DNA]</scope>
    <source>
        <strain evidence="1 2">FF011L</strain>
    </source>
</reference>